<gene>
    <name evidence="1" type="ORF">K3G42_002567</name>
</gene>
<organism evidence="1 2">
    <name type="scientific">Sphaerodactylus townsendi</name>
    <dbReference type="NCBI Taxonomy" id="933632"/>
    <lineage>
        <taxon>Eukaryota</taxon>
        <taxon>Metazoa</taxon>
        <taxon>Chordata</taxon>
        <taxon>Craniata</taxon>
        <taxon>Vertebrata</taxon>
        <taxon>Euteleostomi</taxon>
        <taxon>Lepidosauria</taxon>
        <taxon>Squamata</taxon>
        <taxon>Bifurcata</taxon>
        <taxon>Gekkota</taxon>
        <taxon>Sphaerodactylidae</taxon>
        <taxon>Sphaerodactylus</taxon>
    </lineage>
</organism>
<evidence type="ECO:0000313" key="1">
    <source>
        <dbReference type="EMBL" id="KAH7987980.1"/>
    </source>
</evidence>
<sequence>MARVGSSPSEFLWFYEHSCPFSSLQGLVIERLGRRPLLIGGFGLMILFFILLTVCMTLQDQAEWLSYLSIFCILAIIASFCIGPGNELVKDSVVPLGPFRTHEATQVRLVLAEPLPELESSRFSAQKLTRVSGAELRGRDHLPALRSDWDESPFLRMPKASRRHRHKSPVLRMGKILSCDWLAGRVEVTEIPHSAGFGLSATRVRQSTRLPSRARKFNGERGVSRVRHESDATSVRRTRIGPKSI</sequence>
<dbReference type="Proteomes" id="UP000827872">
    <property type="component" value="Linkage Group LG10"/>
</dbReference>
<proteinExistence type="predicted"/>
<name>A0ACB8E749_9SAUR</name>
<reference evidence="1" key="1">
    <citation type="submission" date="2021-08" db="EMBL/GenBank/DDBJ databases">
        <title>The first chromosome-level gecko genome reveals the dynamic sex chromosomes of Neotropical dwarf geckos (Sphaerodactylidae: Sphaerodactylus).</title>
        <authorList>
            <person name="Pinto B.J."/>
            <person name="Keating S.E."/>
            <person name="Gamble T."/>
        </authorList>
    </citation>
    <scope>NUCLEOTIDE SEQUENCE</scope>
    <source>
        <strain evidence="1">TG3544</strain>
    </source>
</reference>
<keyword evidence="2" id="KW-1185">Reference proteome</keyword>
<comment type="caution">
    <text evidence="1">The sequence shown here is derived from an EMBL/GenBank/DDBJ whole genome shotgun (WGS) entry which is preliminary data.</text>
</comment>
<accession>A0ACB8E749</accession>
<protein>
    <submittedName>
        <fullName evidence="1">Uncharacterized protein</fullName>
    </submittedName>
</protein>
<dbReference type="EMBL" id="CM037623">
    <property type="protein sequence ID" value="KAH7987980.1"/>
    <property type="molecule type" value="Genomic_DNA"/>
</dbReference>
<evidence type="ECO:0000313" key="2">
    <source>
        <dbReference type="Proteomes" id="UP000827872"/>
    </source>
</evidence>